<dbReference type="Pfam" id="PF10607">
    <property type="entry name" value="CTLH"/>
    <property type="match status" value="1"/>
</dbReference>
<dbReference type="PROSITE" id="PS50896">
    <property type="entry name" value="LISH"/>
    <property type="match status" value="1"/>
</dbReference>
<sequence>MASSKKLISREEWEKRLKLNNVKIRKEDMNKLVMNFLVTEGYVEAAEKFRMESGTHPDIDLATITDRMAVKKAVQCGNVEDAIEKINDLNPEILDTNPQLFFQLQQQRLIELIRNGKVEEALEFAQEELAPRGEENQSFLEELERTISLLVFEDTSNCPVGELLDISQRLKTATEVNAAVLTSQSHEKDPKLPSLLKMLIWAQNQLDKKAAYPCINDLSNARLEDPTF</sequence>
<dbReference type="OMA" id="SHEKDDW"/>
<dbReference type="KEGG" id="gab:108450208"/>
<keyword evidence="3" id="KW-1185">Reference proteome</keyword>
<feature type="domain" description="CTLH" evidence="1">
    <location>
        <begin position="63"/>
        <end position="120"/>
    </location>
</feature>
<dbReference type="InterPro" id="IPR013144">
    <property type="entry name" value="CRA_dom"/>
</dbReference>
<dbReference type="InterPro" id="IPR024964">
    <property type="entry name" value="CTLH/CRA"/>
</dbReference>
<protein>
    <recommendedName>
        <fullName evidence="1">CTLH domain-containing protein</fullName>
    </recommendedName>
</protein>
<dbReference type="InterPro" id="IPR050618">
    <property type="entry name" value="Ubq-SigPath_Reg"/>
</dbReference>
<accession>A0A0B0NT14</accession>
<dbReference type="SMART" id="SM00667">
    <property type="entry name" value="LisH"/>
    <property type="match status" value="1"/>
</dbReference>
<reference evidence="3" key="1">
    <citation type="submission" date="2014-09" db="EMBL/GenBank/DDBJ databases">
        <authorList>
            <person name="Mudge J."/>
            <person name="Ramaraj T."/>
            <person name="Lindquist I.E."/>
            <person name="Bharti A.K."/>
            <person name="Sundararajan A."/>
            <person name="Cameron C.T."/>
            <person name="Woodward J.E."/>
            <person name="May G.D."/>
            <person name="Brubaker C."/>
            <person name="Broadhvest J."/>
            <person name="Wilkins T.A."/>
        </authorList>
    </citation>
    <scope>NUCLEOTIDE SEQUENCE</scope>
    <source>
        <strain evidence="3">cv. AKA8401</strain>
    </source>
</reference>
<evidence type="ECO:0000313" key="3">
    <source>
        <dbReference type="Proteomes" id="UP000032142"/>
    </source>
</evidence>
<dbReference type="PANTHER" id="PTHR12864">
    <property type="entry name" value="RAN BINDING PROTEIN 9-RELATED"/>
    <property type="match status" value="1"/>
</dbReference>
<gene>
    <name evidence="2" type="ORF">F383_06968</name>
</gene>
<proteinExistence type="predicted"/>
<dbReference type="SMART" id="SM00757">
    <property type="entry name" value="CRA"/>
    <property type="match status" value="1"/>
</dbReference>
<organism evidence="2 3">
    <name type="scientific">Gossypium arboreum</name>
    <name type="common">Tree cotton</name>
    <name type="synonym">Gossypium nanking</name>
    <dbReference type="NCBI Taxonomy" id="29729"/>
    <lineage>
        <taxon>Eukaryota</taxon>
        <taxon>Viridiplantae</taxon>
        <taxon>Streptophyta</taxon>
        <taxon>Embryophyta</taxon>
        <taxon>Tracheophyta</taxon>
        <taxon>Spermatophyta</taxon>
        <taxon>Magnoliopsida</taxon>
        <taxon>eudicotyledons</taxon>
        <taxon>Gunneridae</taxon>
        <taxon>Pentapetalae</taxon>
        <taxon>rosids</taxon>
        <taxon>malvids</taxon>
        <taxon>Malvales</taxon>
        <taxon>Malvaceae</taxon>
        <taxon>Malvoideae</taxon>
        <taxon>Gossypium</taxon>
    </lineage>
</organism>
<dbReference type="PROSITE" id="PS50897">
    <property type="entry name" value="CTLH"/>
    <property type="match status" value="1"/>
</dbReference>
<dbReference type="AlphaFoldDB" id="A0A0B0NT14"/>
<dbReference type="OrthoDB" id="2415936at2759"/>
<dbReference type="SMR" id="A0A0B0NT14"/>
<dbReference type="InterPro" id="IPR006594">
    <property type="entry name" value="LisH"/>
</dbReference>
<dbReference type="Proteomes" id="UP000032142">
    <property type="component" value="Unassembled WGS sequence"/>
</dbReference>
<name>A0A0B0NT14_GOSAR</name>
<dbReference type="SMART" id="SM00668">
    <property type="entry name" value="CTLH"/>
    <property type="match status" value="1"/>
</dbReference>
<dbReference type="InterPro" id="IPR006595">
    <property type="entry name" value="CTLH_C"/>
</dbReference>
<dbReference type="EMBL" id="KN401134">
    <property type="protein sequence ID" value="KHG14226.1"/>
    <property type="molecule type" value="Genomic_DNA"/>
</dbReference>
<evidence type="ECO:0000313" key="2">
    <source>
        <dbReference type="EMBL" id="KHG14226.1"/>
    </source>
</evidence>
<dbReference type="Pfam" id="PF08513">
    <property type="entry name" value="LisH"/>
    <property type="match status" value="1"/>
</dbReference>
<evidence type="ECO:0000259" key="1">
    <source>
        <dbReference type="PROSITE" id="PS50897"/>
    </source>
</evidence>